<dbReference type="InterPro" id="IPR004881">
    <property type="entry name" value="Ribosome_biogen_GTPase_RsgA"/>
</dbReference>
<evidence type="ECO:0000256" key="1">
    <source>
        <dbReference type="ARBA" id="ARBA00022741"/>
    </source>
</evidence>
<feature type="domain" description="CP-type G" evidence="5">
    <location>
        <begin position="113"/>
        <end position="277"/>
    </location>
</feature>
<evidence type="ECO:0000313" key="6">
    <source>
        <dbReference type="EMBL" id="CAB4572240.1"/>
    </source>
</evidence>
<dbReference type="PANTHER" id="PTHR32120">
    <property type="entry name" value="SMALL RIBOSOMAL SUBUNIT BIOGENESIS GTPASE RSGA"/>
    <property type="match status" value="1"/>
</dbReference>
<evidence type="ECO:0000259" key="4">
    <source>
        <dbReference type="PROSITE" id="PS50936"/>
    </source>
</evidence>
<dbReference type="EMBL" id="CAEZTL010000072">
    <property type="protein sequence ID" value="CAB4572240.1"/>
    <property type="molecule type" value="Genomic_DNA"/>
</dbReference>
<dbReference type="SUPFAM" id="SSF52540">
    <property type="entry name" value="P-loop containing nucleoside triphosphate hydrolases"/>
    <property type="match status" value="1"/>
</dbReference>
<dbReference type="NCBIfam" id="TIGR00157">
    <property type="entry name" value="ribosome small subunit-dependent GTPase A"/>
    <property type="match status" value="1"/>
</dbReference>
<dbReference type="InterPro" id="IPR030378">
    <property type="entry name" value="G_CP_dom"/>
</dbReference>
<dbReference type="PROSITE" id="PS50936">
    <property type="entry name" value="ENGC_GTPASE"/>
    <property type="match status" value="1"/>
</dbReference>
<feature type="compositionally biased region" description="Basic and acidic residues" evidence="3">
    <location>
        <begin position="1"/>
        <end position="13"/>
    </location>
</feature>
<feature type="domain" description="EngC GTPase" evidence="4">
    <location>
        <begin position="128"/>
        <end position="275"/>
    </location>
</feature>
<dbReference type="InterPro" id="IPR027417">
    <property type="entry name" value="P-loop_NTPase"/>
</dbReference>
<organism evidence="6">
    <name type="scientific">freshwater metagenome</name>
    <dbReference type="NCBI Taxonomy" id="449393"/>
    <lineage>
        <taxon>unclassified sequences</taxon>
        <taxon>metagenomes</taxon>
        <taxon>ecological metagenomes</taxon>
    </lineage>
</organism>
<dbReference type="AlphaFoldDB" id="A0A6J6E6P2"/>
<dbReference type="GO" id="GO:0003924">
    <property type="term" value="F:GTPase activity"/>
    <property type="evidence" value="ECO:0007669"/>
    <property type="project" value="InterPro"/>
</dbReference>
<keyword evidence="2" id="KW-0342">GTP-binding</keyword>
<dbReference type="PANTHER" id="PTHR32120:SF11">
    <property type="entry name" value="SMALL RIBOSOMAL SUBUNIT BIOGENESIS GTPASE RSGA 1, MITOCHONDRIAL-RELATED"/>
    <property type="match status" value="1"/>
</dbReference>
<feature type="region of interest" description="Disordered" evidence="3">
    <location>
        <begin position="1"/>
        <end position="36"/>
    </location>
</feature>
<name>A0A6J6E6P2_9ZZZZ</name>
<protein>
    <submittedName>
        <fullName evidence="6">Unannotated protein</fullName>
    </submittedName>
</protein>
<keyword evidence="1" id="KW-0547">Nucleotide-binding</keyword>
<dbReference type="InterPro" id="IPR010914">
    <property type="entry name" value="RsgA_GTPase_dom"/>
</dbReference>
<dbReference type="Pfam" id="PF03193">
    <property type="entry name" value="RsgA_GTPase"/>
    <property type="match status" value="1"/>
</dbReference>
<evidence type="ECO:0000259" key="5">
    <source>
        <dbReference type="PROSITE" id="PS51721"/>
    </source>
</evidence>
<dbReference type="CDD" id="cd01854">
    <property type="entry name" value="YjeQ_EngC"/>
    <property type="match status" value="1"/>
</dbReference>
<sequence length="354" mass="38005">MAPREYDESDVRIRPTRTTRRRSKDRPSHSSSSTALVISVDRGRSGCVIQGADSTGHSLGDSTGQFVIAMKARELGPKSVVVGDSVEIVGDVSGDEGTLARIVKVNDRKNSLSRTVDDAAKLERTIVANIDQLIIVVASANPEPRRGLIDRFLVSAFIEKIHPIIVVTKIDVAPIPEFMERYAALGVDIVTTSAATTNRDVEVAAIAALLKDKVSVLVGHSGVGKSTLINDLVPDADRMTGVVNDVTGRGRHTSSSAIALALPAGGWIIDTPGIRAFGLAHRNPRDIVEAFPDLAQAASTCMSHCSHAEESCALNAWILAEPEQIQERTLRLESLRSLLDVKSSIESSYESEQQ</sequence>
<dbReference type="HAMAP" id="MF_01820">
    <property type="entry name" value="GTPase_RsgA"/>
    <property type="match status" value="1"/>
</dbReference>
<dbReference type="Gene3D" id="3.40.50.300">
    <property type="entry name" value="P-loop containing nucleotide triphosphate hydrolases"/>
    <property type="match status" value="1"/>
</dbReference>
<reference evidence="6" key="1">
    <citation type="submission" date="2020-05" db="EMBL/GenBank/DDBJ databases">
        <authorList>
            <person name="Chiriac C."/>
            <person name="Salcher M."/>
            <person name="Ghai R."/>
            <person name="Kavagutti S V."/>
        </authorList>
    </citation>
    <scope>NUCLEOTIDE SEQUENCE</scope>
</reference>
<evidence type="ECO:0000256" key="3">
    <source>
        <dbReference type="SAM" id="MobiDB-lite"/>
    </source>
</evidence>
<accession>A0A6J6E6P2</accession>
<dbReference type="PROSITE" id="PS51721">
    <property type="entry name" value="G_CP"/>
    <property type="match status" value="1"/>
</dbReference>
<gene>
    <name evidence="6" type="ORF">UFOPK1683_00742</name>
</gene>
<proteinExistence type="inferred from homology"/>
<dbReference type="GO" id="GO:0005525">
    <property type="term" value="F:GTP binding"/>
    <property type="evidence" value="ECO:0007669"/>
    <property type="project" value="UniProtKB-KW"/>
</dbReference>
<evidence type="ECO:0000256" key="2">
    <source>
        <dbReference type="ARBA" id="ARBA00023134"/>
    </source>
</evidence>
<feature type="compositionally biased region" description="Basic residues" evidence="3">
    <location>
        <begin position="14"/>
        <end position="24"/>
    </location>
</feature>